<feature type="compositionally biased region" description="Basic and acidic residues" evidence="1">
    <location>
        <begin position="135"/>
        <end position="147"/>
    </location>
</feature>
<dbReference type="EMBL" id="AMCI01002610">
    <property type="protein sequence ID" value="EJX02283.1"/>
    <property type="molecule type" value="Genomic_DNA"/>
</dbReference>
<accession>J9GJR3</accession>
<feature type="region of interest" description="Disordered" evidence="1">
    <location>
        <begin position="94"/>
        <end position="147"/>
    </location>
</feature>
<sequence length="147" mass="16652">MSDGVEKDRLQGVNLSDGVEKDKLHGVNLSDSMEKDKLQGVNLSDGMEKDKLQAAKSFLHAFADFMPEGMGGNSSGRKRFDRLRLKEARRFMTGERTKKVRRALSKRQRMKSYKVSDEGSVKGIGTINSASSFSQRRENSFDRTRMR</sequence>
<evidence type="ECO:0000256" key="1">
    <source>
        <dbReference type="SAM" id="MobiDB-lite"/>
    </source>
</evidence>
<name>J9GJR3_9ZZZZ</name>
<reference evidence="2" key="1">
    <citation type="journal article" date="2012" name="PLoS ONE">
        <title>Gene sets for utilization of primary and secondary nutrition supplies in the distal gut of endangered iberian lynx.</title>
        <authorList>
            <person name="Alcaide M."/>
            <person name="Messina E."/>
            <person name="Richter M."/>
            <person name="Bargiela R."/>
            <person name="Peplies J."/>
            <person name="Huws S.A."/>
            <person name="Newbold C.J."/>
            <person name="Golyshin P.N."/>
            <person name="Simon M.A."/>
            <person name="Lopez G."/>
            <person name="Yakimov M.M."/>
            <person name="Ferrer M."/>
        </authorList>
    </citation>
    <scope>NUCLEOTIDE SEQUENCE</scope>
</reference>
<protein>
    <submittedName>
        <fullName evidence="2">Uncharacterized protein</fullName>
    </submittedName>
</protein>
<gene>
    <name evidence="2" type="ORF">EVA_09611</name>
</gene>
<organism evidence="2">
    <name type="scientific">gut metagenome</name>
    <dbReference type="NCBI Taxonomy" id="749906"/>
    <lineage>
        <taxon>unclassified sequences</taxon>
        <taxon>metagenomes</taxon>
        <taxon>organismal metagenomes</taxon>
    </lineage>
</organism>
<proteinExistence type="predicted"/>
<evidence type="ECO:0000313" key="2">
    <source>
        <dbReference type="EMBL" id="EJX02283.1"/>
    </source>
</evidence>
<feature type="region of interest" description="Disordered" evidence="1">
    <location>
        <begin position="1"/>
        <end position="35"/>
    </location>
</feature>
<feature type="compositionally biased region" description="Basic and acidic residues" evidence="1">
    <location>
        <begin position="1"/>
        <end position="10"/>
    </location>
</feature>
<feature type="compositionally biased region" description="Basic residues" evidence="1">
    <location>
        <begin position="98"/>
        <end position="112"/>
    </location>
</feature>
<comment type="caution">
    <text evidence="2">The sequence shown here is derived from an EMBL/GenBank/DDBJ whole genome shotgun (WGS) entry which is preliminary data.</text>
</comment>
<dbReference type="AlphaFoldDB" id="J9GJR3"/>